<dbReference type="SUPFAM" id="SSF54593">
    <property type="entry name" value="Glyoxalase/Bleomycin resistance protein/Dihydroxybiphenyl dioxygenase"/>
    <property type="match status" value="1"/>
</dbReference>
<evidence type="ECO:0000313" key="3">
    <source>
        <dbReference type="Proteomes" id="UP000700706"/>
    </source>
</evidence>
<dbReference type="InterPro" id="IPR037523">
    <property type="entry name" value="VOC_core"/>
</dbReference>
<dbReference type="Proteomes" id="UP000700706">
    <property type="component" value="Unassembled WGS sequence"/>
</dbReference>
<dbReference type="Gene3D" id="3.10.180.10">
    <property type="entry name" value="2,3-Dihydroxybiphenyl 1,2-Dioxygenase, domain 1"/>
    <property type="match status" value="1"/>
</dbReference>
<dbReference type="EMBL" id="JAEKLZ010000424">
    <property type="protein sequence ID" value="MBW8728560.1"/>
    <property type="molecule type" value="Genomic_DNA"/>
</dbReference>
<comment type="caution">
    <text evidence="2">The sequence shown here is derived from an EMBL/GenBank/DDBJ whole genome shotgun (WGS) entry which is preliminary data.</text>
</comment>
<reference evidence="2" key="1">
    <citation type="submission" date="2020-06" db="EMBL/GenBank/DDBJ databases">
        <title>Stable isotope informed genome-resolved metagenomics uncovers potential trophic interactions in rhizosphere soil.</title>
        <authorList>
            <person name="Starr E.P."/>
            <person name="Shi S."/>
            <person name="Blazewicz S.J."/>
            <person name="Koch B.J."/>
            <person name="Probst A.J."/>
            <person name="Hungate B.A."/>
            <person name="Pett-Ridge J."/>
            <person name="Firestone M.K."/>
            <person name="Banfield J.F."/>
        </authorList>
    </citation>
    <scope>NUCLEOTIDE SEQUENCE</scope>
    <source>
        <strain evidence="2">YM_69_17</strain>
    </source>
</reference>
<protein>
    <submittedName>
        <fullName evidence="2">VOC family protein</fullName>
    </submittedName>
</protein>
<evidence type="ECO:0000313" key="2">
    <source>
        <dbReference type="EMBL" id="MBW8728560.1"/>
    </source>
</evidence>
<accession>A0A952FSN1</accession>
<gene>
    <name evidence="2" type="ORF">JF625_25875</name>
</gene>
<organism evidence="2 3">
    <name type="scientific">Inquilinus limosus</name>
    <dbReference type="NCBI Taxonomy" id="171674"/>
    <lineage>
        <taxon>Bacteria</taxon>
        <taxon>Pseudomonadati</taxon>
        <taxon>Pseudomonadota</taxon>
        <taxon>Alphaproteobacteria</taxon>
        <taxon>Rhodospirillales</taxon>
        <taxon>Rhodospirillaceae</taxon>
        <taxon>Inquilinus</taxon>
    </lineage>
</organism>
<name>A0A952FSN1_9PROT</name>
<feature type="domain" description="VOC" evidence="1">
    <location>
        <begin position="4"/>
        <end position="136"/>
    </location>
</feature>
<dbReference type="InterPro" id="IPR029068">
    <property type="entry name" value="Glyas_Bleomycin-R_OHBP_Dase"/>
</dbReference>
<sequence length="147" mass="16315">MTITARSMTPLLQVHDMPQSLAFYREVLGFTIIDASAVVEAPEGRFSHWVWLALGAAQLMLNTAYDEGRRPAGRVEARQRWHGDTCLYFGVDDVDAVHESLRSRLPDLKPPADAPYGMRQLTLRDPDGYCLCFQTPIPAQGGARPGT</sequence>
<evidence type="ECO:0000259" key="1">
    <source>
        <dbReference type="PROSITE" id="PS51819"/>
    </source>
</evidence>
<dbReference type="Pfam" id="PF00903">
    <property type="entry name" value="Glyoxalase"/>
    <property type="match status" value="1"/>
</dbReference>
<dbReference type="AlphaFoldDB" id="A0A952FSN1"/>
<proteinExistence type="predicted"/>
<dbReference type="InterPro" id="IPR004360">
    <property type="entry name" value="Glyas_Fos-R_dOase_dom"/>
</dbReference>
<dbReference type="PROSITE" id="PS51819">
    <property type="entry name" value="VOC"/>
    <property type="match status" value="1"/>
</dbReference>